<dbReference type="PANTHER" id="PTHR43364">
    <property type="entry name" value="NADH-SPECIFIC METHYLGLYOXAL REDUCTASE-RELATED"/>
    <property type="match status" value="1"/>
</dbReference>
<dbReference type="Pfam" id="PF00248">
    <property type="entry name" value="Aldo_ket_red"/>
    <property type="match status" value="1"/>
</dbReference>
<comment type="caution">
    <text evidence="2">The sequence shown here is derived from an EMBL/GenBank/DDBJ whole genome shotgun (WGS) entry which is preliminary data.</text>
</comment>
<dbReference type="Proteomes" id="UP000478417">
    <property type="component" value="Unassembled WGS sequence"/>
</dbReference>
<dbReference type="PRINTS" id="PR00069">
    <property type="entry name" value="ALDKETRDTASE"/>
</dbReference>
<dbReference type="GO" id="GO:0016491">
    <property type="term" value="F:oxidoreductase activity"/>
    <property type="evidence" value="ECO:0007669"/>
    <property type="project" value="InterPro"/>
</dbReference>
<protein>
    <submittedName>
        <fullName evidence="2">Aldo/keto reductase</fullName>
    </submittedName>
</protein>
<dbReference type="GO" id="GO:0005829">
    <property type="term" value="C:cytosol"/>
    <property type="evidence" value="ECO:0007669"/>
    <property type="project" value="TreeGrafter"/>
</dbReference>
<dbReference type="SUPFAM" id="SSF51430">
    <property type="entry name" value="NAD(P)-linked oxidoreductase"/>
    <property type="match status" value="1"/>
</dbReference>
<dbReference type="EMBL" id="JAAGNX010000002">
    <property type="protein sequence ID" value="NDV62362.1"/>
    <property type="molecule type" value="Genomic_DNA"/>
</dbReference>
<dbReference type="RefSeq" id="WP_163964171.1">
    <property type="nucleotide sequence ID" value="NZ_JAAGNX010000002.1"/>
</dbReference>
<dbReference type="PANTHER" id="PTHR43364:SF1">
    <property type="entry name" value="OXIDOREDUCTASE YDHF"/>
    <property type="match status" value="1"/>
</dbReference>
<dbReference type="InterPro" id="IPR050523">
    <property type="entry name" value="AKR_Detox_Biosynth"/>
</dbReference>
<gene>
    <name evidence="2" type="ORF">G0Q06_07870</name>
</gene>
<dbReference type="InterPro" id="IPR023210">
    <property type="entry name" value="NADP_OxRdtase_dom"/>
</dbReference>
<evidence type="ECO:0000313" key="3">
    <source>
        <dbReference type="Proteomes" id="UP000478417"/>
    </source>
</evidence>
<dbReference type="AlphaFoldDB" id="A0A6B2M200"/>
<accession>A0A6B2M200</accession>
<feature type="domain" description="NADP-dependent oxidoreductase" evidence="1">
    <location>
        <begin position="27"/>
        <end position="326"/>
    </location>
</feature>
<keyword evidence="3" id="KW-1185">Reference proteome</keyword>
<dbReference type="InterPro" id="IPR036812">
    <property type="entry name" value="NAD(P)_OxRdtase_dom_sf"/>
</dbReference>
<evidence type="ECO:0000313" key="2">
    <source>
        <dbReference type="EMBL" id="NDV62362.1"/>
    </source>
</evidence>
<name>A0A6B2M200_9BACT</name>
<dbReference type="Gene3D" id="3.20.20.100">
    <property type="entry name" value="NADP-dependent oxidoreductase domain"/>
    <property type="match status" value="1"/>
</dbReference>
<dbReference type="InterPro" id="IPR020471">
    <property type="entry name" value="AKR"/>
</dbReference>
<evidence type="ECO:0000259" key="1">
    <source>
        <dbReference type="Pfam" id="PF00248"/>
    </source>
</evidence>
<proteinExistence type="predicted"/>
<organism evidence="2 3">
    <name type="scientific">Oceanipulchritudo coccoides</name>
    <dbReference type="NCBI Taxonomy" id="2706888"/>
    <lineage>
        <taxon>Bacteria</taxon>
        <taxon>Pseudomonadati</taxon>
        <taxon>Verrucomicrobiota</taxon>
        <taxon>Opitutia</taxon>
        <taxon>Puniceicoccales</taxon>
        <taxon>Oceanipulchritudinaceae</taxon>
        <taxon>Oceanipulchritudo</taxon>
    </lineage>
</organism>
<sequence length="338" mass="37443">MSNLPVFSTDGGQTLAYPLASGFTASRLGLGCMQFGGSWEAGVPISSGDRARARAALETVLELGWDFFDHADIYCRGKSEQLFGELIREMKVPRESIIVQDKCGIRFPGEPNGDEPHRFDFSREHIIASVDQSLKRLGMEYLDCLLLHRPDLLADPHEVMEAIASLHASGKVAYFGVSNFTPPLLDLYREAGFTPVANQIELNLLRTSLLDSSVVSQDRLPADGHPADGTLEWHRMRGVVTQAWAPMAYGYLSGREPDWDPERVGKTASLVKEIATKHEVAPEAVVIAWLLRHPAMIQPIIGTREPSRLRACHQALSIQLSREEWYALYLAGRGTPLP</sequence>
<reference evidence="2 3" key="1">
    <citation type="submission" date="2020-02" db="EMBL/GenBank/DDBJ databases">
        <title>Albibacoteraceae fam. nov., the first described family within the subdivision 4 Verrucomicrobia.</title>
        <authorList>
            <person name="Xi F."/>
        </authorList>
    </citation>
    <scope>NUCLEOTIDE SEQUENCE [LARGE SCALE GENOMIC DNA]</scope>
    <source>
        <strain evidence="2 3">CK1056</strain>
    </source>
</reference>